<dbReference type="PANTHER" id="PTHR47245">
    <property type="entry name" value="PEPTIDYLPROLYL ISOMERASE"/>
    <property type="match status" value="1"/>
</dbReference>
<dbReference type="Pfam" id="PF00639">
    <property type="entry name" value="Rotamase"/>
    <property type="match status" value="1"/>
</dbReference>
<dbReference type="PROSITE" id="PS50198">
    <property type="entry name" value="PPIC_PPIASE_2"/>
    <property type="match status" value="1"/>
</dbReference>
<evidence type="ECO:0000256" key="3">
    <source>
        <dbReference type="ARBA" id="ARBA00013194"/>
    </source>
</evidence>
<dbReference type="EC" id="5.2.1.8" evidence="3"/>
<accession>A0A3D9BWG5</accession>
<comment type="caution">
    <text evidence="11">The sequence shown here is derived from an EMBL/GenBank/DDBJ whole genome shotgun (WGS) entry which is preliminary data.</text>
</comment>
<evidence type="ECO:0000256" key="2">
    <source>
        <dbReference type="ARBA" id="ARBA00007656"/>
    </source>
</evidence>
<keyword evidence="8 11" id="KW-0413">Isomerase</keyword>
<keyword evidence="5 8" id="KW-0697">Rotamase</keyword>
<feature type="chain" id="PRO_5017784652" description="Parvulin-like PPIase" evidence="9">
    <location>
        <begin position="24"/>
        <end position="286"/>
    </location>
</feature>
<evidence type="ECO:0000256" key="6">
    <source>
        <dbReference type="ARBA" id="ARBA00030642"/>
    </source>
</evidence>
<protein>
    <recommendedName>
        <fullName evidence="4">Parvulin-like PPIase</fullName>
        <ecNumber evidence="3">5.2.1.8</ecNumber>
    </recommendedName>
    <alternativeName>
        <fullName evidence="6">Peptidyl-prolyl cis-trans isomerase plp</fullName>
    </alternativeName>
    <alternativeName>
        <fullName evidence="7">Rotamase plp</fullName>
    </alternativeName>
</protein>
<dbReference type="OrthoDB" id="14196at2"/>
<organism evidence="11 12">
    <name type="scientific">Rhodosalinus sediminis</name>
    <dbReference type="NCBI Taxonomy" id="1940533"/>
    <lineage>
        <taxon>Bacteria</taxon>
        <taxon>Pseudomonadati</taxon>
        <taxon>Pseudomonadota</taxon>
        <taxon>Alphaproteobacteria</taxon>
        <taxon>Rhodobacterales</taxon>
        <taxon>Paracoccaceae</taxon>
        <taxon>Rhodosalinus</taxon>
    </lineage>
</organism>
<dbReference type="InterPro" id="IPR050245">
    <property type="entry name" value="PrsA_foldase"/>
</dbReference>
<keyword evidence="12" id="KW-1185">Reference proteome</keyword>
<keyword evidence="9" id="KW-0732">Signal</keyword>
<evidence type="ECO:0000259" key="10">
    <source>
        <dbReference type="PROSITE" id="PS50198"/>
    </source>
</evidence>
<dbReference type="InterPro" id="IPR023058">
    <property type="entry name" value="PPIase_PpiC_CS"/>
</dbReference>
<evidence type="ECO:0000313" key="12">
    <source>
        <dbReference type="Proteomes" id="UP000257131"/>
    </source>
</evidence>
<evidence type="ECO:0000313" key="11">
    <source>
        <dbReference type="EMBL" id="REC57857.1"/>
    </source>
</evidence>
<dbReference type="EMBL" id="QOHR01000005">
    <property type="protein sequence ID" value="REC57857.1"/>
    <property type="molecule type" value="Genomic_DNA"/>
</dbReference>
<evidence type="ECO:0000256" key="1">
    <source>
        <dbReference type="ARBA" id="ARBA00000971"/>
    </source>
</evidence>
<comment type="similarity">
    <text evidence="2">Belongs to the PpiC/parvulin rotamase family.</text>
</comment>
<evidence type="ECO:0000256" key="4">
    <source>
        <dbReference type="ARBA" id="ARBA00018370"/>
    </source>
</evidence>
<proteinExistence type="inferred from homology"/>
<dbReference type="PROSITE" id="PS01096">
    <property type="entry name" value="PPIC_PPIASE_1"/>
    <property type="match status" value="1"/>
</dbReference>
<dbReference type="GO" id="GO:0003755">
    <property type="term" value="F:peptidyl-prolyl cis-trans isomerase activity"/>
    <property type="evidence" value="ECO:0007669"/>
    <property type="project" value="UniProtKB-KW"/>
</dbReference>
<dbReference type="Gene3D" id="1.10.8.1040">
    <property type="match status" value="1"/>
</dbReference>
<evidence type="ECO:0000256" key="7">
    <source>
        <dbReference type="ARBA" id="ARBA00031484"/>
    </source>
</evidence>
<dbReference type="InterPro" id="IPR046357">
    <property type="entry name" value="PPIase_dom_sf"/>
</dbReference>
<dbReference type="InterPro" id="IPR027304">
    <property type="entry name" value="Trigger_fact/SurA_dom_sf"/>
</dbReference>
<gene>
    <name evidence="11" type="ORF">DRV84_06725</name>
</gene>
<name>A0A3D9BWG5_9RHOB</name>
<dbReference type="InterPro" id="IPR000297">
    <property type="entry name" value="PPIase_PpiC"/>
</dbReference>
<comment type="catalytic activity">
    <reaction evidence="1">
        <text>[protein]-peptidylproline (omega=180) = [protein]-peptidylproline (omega=0)</text>
        <dbReference type="Rhea" id="RHEA:16237"/>
        <dbReference type="Rhea" id="RHEA-COMP:10747"/>
        <dbReference type="Rhea" id="RHEA-COMP:10748"/>
        <dbReference type="ChEBI" id="CHEBI:83833"/>
        <dbReference type="ChEBI" id="CHEBI:83834"/>
        <dbReference type="EC" id="5.2.1.8"/>
    </reaction>
</comment>
<feature type="domain" description="PpiC" evidence="10">
    <location>
        <begin position="135"/>
        <end position="225"/>
    </location>
</feature>
<dbReference type="RefSeq" id="WP_115979113.1">
    <property type="nucleotide sequence ID" value="NZ_QOHR01000005.1"/>
</dbReference>
<dbReference type="PANTHER" id="PTHR47245:SF2">
    <property type="entry name" value="PEPTIDYL-PROLYL CIS-TRANS ISOMERASE HP_0175-RELATED"/>
    <property type="match status" value="1"/>
</dbReference>
<feature type="signal peptide" evidence="9">
    <location>
        <begin position="1"/>
        <end position="23"/>
    </location>
</feature>
<evidence type="ECO:0000256" key="8">
    <source>
        <dbReference type="PROSITE-ProRule" id="PRU00278"/>
    </source>
</evidence>
<reference evidence="11 12" key="1">
    <citation type="journal article" date="2017" name="Int. J. Syst. Evol. Microbiol.">
        <title>Rhodosalinus sediminis gen. nov., sp. nov., isolated from marine saltern.</title>
        <authorList>
            <person name="Guo L.Y."/>
            <person name="Ling S.K."/>
            <person name="Li C.M."/>
            <person name="Chen G.J."/>
            <person name="Du Z.J."/>
        </authorList>
    </citation>
    <scope>NUCLEOTIDE SEQUENCE [LARGE SCALE GENOMIC DNA]</scope>
    <source>
        <strain evidence="11 12">WDN1C137</strain>
    </source>
</reference>
<sequence length="286" mass="30070">MQTLTRPIAAALTALALAVPAAAQDDAPDLATVVATVNGDEITLGHMVAARSNLPQQYQQLPDDVLFDALLDQLVQQTLLSQSQDELTSIAEMTLENERRLLGAAQAVEDVVNTAVTDDALQALYDERYADAEGGTEFNASHILVESEEEAQEIIAEIEAGADFAELAEARSTGPSASAGGELGWFGAGAMVAPFQEAVETLEPGTVSESPVETQFGWHVIRLNETRTADAPTLDEVRGELSEELRQSAVSARVEELEGGAEIDRSGAETLAPADLGAAAASVQAQ</sequence>
<dbReference type="SUPFAM" id="SSF54534">
    <property type="entry name" value="FKBP-like"/>
    <property type="match status" value="1"/>
</dbReference>
<evidence type="ECO:0000256" key="5">
    <source>
        <dbReference type="ARBA" id="ARBA00023110"/>
    </source>
</evidence>
<dbReference type="AlphaFoldDB" id="A0A3D9BWG5"/>
<dbReference type="Gene3D" id="3.10.50.40">
    <property type="match status" value="1"/>
</dbReference>
<evidence type="ECO:0000256" key="9">
    <source>
        <dbReference type="SAM" id="SignalP"/>
    </source>
</evidence>
<dbReference type="SUPFAM" id="SSF109998">
    <property type="entry name" value="Triger factor/SurA peptide-binding domain-like"/>
    <property type="match status" value="1"/>
</dbReference>
<dbReference type="Proteomes" id="UP000257131">
    <property type="component" value="Unassembled WGS sequence"/>
</dbReference>